<feature type="region of interest" description="Disordered" evidence="1">
    <location>
        <begin position="238"/>
        <end position="258"/>
    </location>
</feature>
<dbReference type="SUPFAM" id="SSF51412">
    <property type="entry name" value="Inosine monophosphate dehydrogenase (IMPDH)"/>
    <property type="match status" value="1"/>
</dbReference>
<dbReference type="PANTHER" id="PTHR32332">
    <property type="entry name" value="2-NITROPROPANE DIOXYGENASE"/>
    <property type="match status" value="1"/>
</dbReference>
<reference evidence="2" key="1">
    <citation type="submission" date="2020-05" db="EMBL/GenBank/DDBJ databases">
        <authorList>
            <person name="Chiriac C."/>
            <person name="Salcher M."/>
            <person name="Ghai R."/>
            <person name="Kavagutti S V."/>
        </authorList>
    </citation>
    <scope>NUCLEOTIDE SEQUENCE</scope>
</reference>
<organism evidence="2">
    <name type="scientific">freshwater metagenome</name>
    <dbReference type="NCBI Taxonomy" id="449393"/>
    <lineage>
        <taxon>unclassified sequences</taxon>
        <taxon>metagenomes</taxon>
        <taxon>ecological metagenomes</taxon>
    </lineage>
</organism>
<dbReference type="AlphaFoldDB" id="A0A6J6NMQ4"/>
<proteinExistence type="predicted"/>
<evidence type="ECO:0000313" key="2">
    <source>
        <dbReference type="EMBL" id="CAB4685643.1"/>
    </source>
</evidence>
<dbReference type="InterPro" id="IPR013785">
    <property type="entry name" value="Aldolase_TIM"/>
</dbReference>
<protein>
    <submittedName>
        <fullName evidence="2">Unannotated protein</fullName>
    </submittedName>
</protein>
<name>A0A6J6NMQ4_9ZZZZ</name>
<accession>A0A6J6NMQ4</accession>
<sequence length="489" mass="51981">MLTAADLPPIIQGGMGVSVSSWQLASAVAQHGHLGVVSGTALDLVLARRLQNGDEDGHARRALAAFPEPDIAERVLKRYYISGGRGAGTPYSPIPRLAIRQRRALQELAVTGSFVDVWLAKEGHSGLVGINCLEKIQMSTPATLYGARLAGVDAVLMGAGVPRTIPNLLNMLARNEPINFAIDVDGADDGAFTVDFDPVNLLGYVPKVQRPVFLAIVSSHVLALFLAREEAIRPDGFIVETPPAGGHNAPPRRPELDERGEMVFGPRDEPDLDKIAATGLPYWLAGAAGTPEALREALIQGAMGIQVGTVFALSNDSGIRPGIRDQMRAGIHDDSLYVRTDPKASPTGFPFKVAEISGTMSETSIYEARPRLCDLGYLRTAFVKADGEIGYRCPSEPVHMYVRKGGDIADTIGRQCLCNGLTATAGIAQIHAGGYLEAPVATLGSDLAGAKRLAEKYPAGWSAIEVINWLVSLSLDSPRIKKGLSPSLS</sequence>
<dbReference type="Gene3D" id="3.20.20.70">
    <property type="entry name" value="Aldolase class I"/>
    <property type="match status" value="2"/>
</dbReference>
<evidence type="ECO:0000256" key="1">
    <source>
        <dbReference type="SAM" id="MobiDB-lite"/>
    </source>
</evidence>
<dbReference type="PANTHER" id="PTHR32332:SF33">
    <property type="entry name" value="NITRONATE MONOOXYGENASE DOMAIN-CONTAINING PROTEIN"/>
    <property type="match status" value="1"/>
</dbReference>
<gene>
    <name evidence="2" type="ORF">UFOPK2310_01504</name>
</gene>
<dbReference type="EMBL" id="CAEZWW010000236">
    <property type="protein sequence ID" value="CAB4685643.1"/>
    <property type="molecule type" value="Genomic_DNA"/>
</dbReference>